<evidence type="ECO:0000313" key="5">
    <source>
        <dbReference type="EMBL" id="CZR56609.1"/>
    </source>
</evidence>
<dbReference type="InterPro" id="IPR050628">
    <property type="entry name" value="SNF2_RAD54_helicase_TF"/>
</dbReference>
<evidence type="ECO:0000256" key="3">
    <source>
        <dbReference type="ARBA" id="ARBA00022840"/>
    </source>
</evidence>
<keyword evidence="6" id="KW-1185">Reference proteome</keyword>
<evidence type="ECO:0000313" key="6">
    <source>
        <dbReference type="Proteomes" id="UP000184330"/>
    </source>
</evidence>
<dbReference type="GO" id="GO:0008094">
    <property type="term" value="F:ATP-dependent activity, acting on DNA"/>
    <property type="evidence" value="ECO:0007669"/>
    <property type="project" value="TreeGrafter"/>
</dbReference>
<reference evidence="5 6" key="1">
    <citation type="submission" date="2016-03" db="EMBL/GenBank/DDBJ databases">
        <authorList>
            <person name="Ploux O."/>
        </authorList>
    </citation>
    <scope>NUCLEOTIDE SEQUENCE [LARGE SCALE GENOMIC DNA]</scope>
    <source>
        <strain evidence="5 6">UAMH 11012</strain>
    </source>
</reference>
<feature type="domain" description="Helicase C-terminal" evidence="4">
    <location>
        <begin position="3"/>
        <end position="53"/>
    </location>
</feature>
<dbReference type="GO" id="GO:0016787">
    <property type="term" value="F:hydrolase activity"/>
    <property type="evidence" value="ECO:0007669"/>
    <property type="project" value="UniProtKB-KW"/>
</dbReference>
<proteinExistence type="predicted"/>
<dbReference type="CDD" id="cd18793">
    <property type="entry name" value="SF2_C_SNF"/>
    <property type="match status" value="1"/>
</dbReference>
<dbReference type="Pfam" id="PF00271">
    <property type="entry name" value="Helicase_C"/>
    <property type="match status" value="1"/>
</dbReference>
<dbReference type="GO" id="GO:0006281">
    <property type="term" value="P:DNA repair"/>
    <property type="evidence" value="ECO:0007669"/>
    <property type="project" value="TreeGrafter"/>
</dbReference>
<dbReference type="InterPro" id="IPR027417">
    <property type="entry name" value="P-loop_NTPase"/>
</dbReference>
<sequence>MRNDKGVLYTIIDGNTSLSKRNEALRSFQRDNSARVILVSITCGGAGLDLTAGAYLLEPHWSPMIEEQAPVEFTELARSVASLLSEAEEDVGATGFRARLFVRGWHWPKNIAGSGRGVEEHSFSQPRSGAFHRNNKDRSIMYDGMINAFNKAINHLGKE</sequence>
<dbReference type="Gene3D" id="3.40.50.300">
    <property type="entry name" value="P-loop containing nucleotide triphosphate hydrolases"/>
    <property type="match status" value="1"/>
</dbReference>
<protein>
    <recommendedName>
        <fullName evidence="4">Helicase C-terminal domain-containing protein</fullName>
    </recommendedName>
</protein>
<dbReference type="EMBL" id="FJOG01000008">
    <property type="protein sequence ID" value="CZR56609.1"/>
    <property type="molecule type" value="Genomic_DNA"/>
</dbReference>
<name>A0A1L7WV30_9HELO</name>
<dbReference type="AlphaFoldDB" id="A0A1L7WV30"/>
<organism evidence="5 6">
    <name type="scientific">Phialocephala subalpina</name>
    <dbReference type="NCBI Taxonomy" id="576137"/>
    <lineage>
        <taxon>Eukaryota</taxon>
        <taxon>Fungi</taxon>
        <taxon>Dikarya</taxon>
        <taxon>Ascomycota</taxon>
        <taxon>Pezizomycotina</taxon>
        <taxon>Leotiomycetes</taxon>
        <taxon>Helotiales</taxon>
        <taxon>Mollisiaceae</taxon>
        <taxon>Phialocephala</taxon>
        <taxon>Phialocephala fortinii species complex</taxon>
    </lineage>
</organism>
<dbReference type="GO" id="GO:0005634">
    <property type="term" value="C:nucleus"/>
    <property type="evidence" value="ECO:0007669"/>
    <property type="project" value="TreeGrafter"/>
</dbReference>
<dbReference type="InterPro" id="IPR001650">
    <property type="entry name" value="Helicase_C-like"/>
</dbReference>
<evidence type="ECO:0000256" key="1">
    <source>
        <dbReference type="ARBA" id="ARBA00022741"/>
    </source>
</evidence>
<dbReference type="PANTHER" id="PTHR45626">
    <property type="entry name" value="TRANSCRIPTION TERMINATION FACTOR 2-RELATED"/>
    <property type="match status" value="1"/>
</dbReference>
<keyword evidence="3" id="KW-0067">ATP-binding</keyword>
<dbReference type="SUPFAM" id="SSF52540">
    <property type="entry name" value="P-loop containing nucleoside triphosphate hydrolases"/>
    <property type="match status" value="1"/>
</dbReference>
<gene>
    <name evidence="5" type="ORF">PAC_06498</name>
</gene>
<evidence type="ECO:0000259" key="4">
    <source>
        <dbReference type="Pfam" id="PF00271"/>
    </source>
</evidence>
<dbReference type="InterPro" id="IPR049730">
    <property type="entry name" value="SNF2/RAD54-like_C"/>
</dbReference>
<dbReference type="OrthoDB" id="448448at2759"/>
<dbReference type="Proteomes" id="UP000184330">
    <property type="component" value="Unassembled WGS sequence"/>
</dbReference>
<evidence type="ECO:0000256" key="2">
    <source>
        <dbReference type="ARBA" id="ARBA00022801"/>
    </source>
</evidence>
<dbReference type="STRING" id="576137.A0A1L7WV30"/>
<accession>A0A1L7WV30</accession>
<dbReference type="GO" id="GO:0005524">
    <property type="term" value="F:ATP binding"/>
    <property type="evidence" value="ECO:0007669"/>
    <property type="project" value="UniProtKB-KW"/>
</dbReference>
<keyword evidence="1" id="KW-0547">Nucleotide-binding</keyword>
<keyword evidence="2" id="KW-0378">Hydrolase</keyword>